<sequence>MFVTHALAHHPFVSKLLGAGEDAWTSIRLTATEEWFYVTYVVNADDGQFCETAMFATVTHLVDAFRDRERLGVEIRELSLVSQLPRNNSEGWRMEVLSKIWRAKDSINGPITYLYELANGNRYSTSRDAPEGLEDYELLLAVL</sequence>
<evidence type="ECO:0000313" key="2">
    <source>
        <dbReference type="Proteomes" id="UP000389128"/>
    </source>
</evidence>
<comment type="caution">
    <text evidence="1">The sequence shown here is derived from an EMBL/GenBank/DDBJ whole genome shotgun (WGS) entry which is preliminary data.</text>
</comment>
<keyword evidence="2" id="KW-1185">Reference proteome</keyword>
<reference evidence="1 2" key="1">
    <citation type="submission" date="2019-01" db="EMBL/GenBank/DDBJ databases">
        <title>Zoogloea oleivorans genome sequencing and assembly.</title>
        <authorList>
            <person name="Tancsics A."/>
            <person name="Farkas M."/>
            <person name="Kriszt B."/>
            <person name="Maroti G."/>
            <person name="Horvath B."/>
        </authorList>
    </citation>
    <scope>NUCLEOTIDE SEQUENCE [LARGE SCALE GENOMIC DNA]</scope>
    <source>
        <strain evidence="1 2">Buc</strain>
    </source>
</reference>
<dbReference type="OrthoDB" id="8898583at2"/>
<dbReference type="AlphaFoldDB" id="A0A6C2CAH6"/>
<gene>
    <name evidence="1" type="ORF">ETQ85_24590</name>
</gene>
<evidence type="ECO:0000313" key="1">
    <source>
        <dbReference type="EMBL" id="TYC51161.1"/>
    </source>
</evidence>
<accession>A0A6C2CAH6</accession>
<protein>
    <submittedName>
        <fullName evidence="1">Uncharacterized protein</fullName>
    </submittedName>
</protein>
<proteinExistence type="predicted"/>
<dbReference type="Proteomes" id="UP000389128">
    <property type="component" value="Unassembled WGS sequence"/>
</dbReference>
<name>A0A6C2CAH6_9RHOO</name>
<dbReference type="EMBL" id="SDKK01000043">
    <property type="protein sequence ID" value="TYC51161.1"/>
    <property type="molecule type" value="Genomic_DNA"/>
</dbReference>
<organism evidence="1 2">
    <name type="scientific">Zoogloea oleivorans</name>
    <dbReference type="NCBI Taxonomy" id="1552750"/>
    <lineage>
        <taxon>Bacteria</taxon>
        <taxon>Pseudomonadati</taxon>
        <taxon>Pseudomonadota</taxon>
        <taxon>Betaproteobacteria</taxon>
        <taxon>Rhodocyclales</taxon>
        <taxon>Zoogloeaceae</taxon>
        <taxon>Zoogloea</taxon>
    </lineage>
</organism>
<dbReference type="RefSeq" id="WP_148581648.1">
    <property type="nucleotide sequence ID" value="NZ_SDKK01000043.1"/>
</dbReference>